<comment type="caution">
    <text evidence="3">The sequence shown here is derived from an EMBL/GenBank/DDBJ whole genome shotgun (WGS) entry which is preliminary data.</text>
</comment>
<evidence type="ECO:0000256" key="1">
    <source>
        <dbReference type="HAMAP-Rule" id="MF_02066"/>
    </source>
</evidence>
<feature type="compositionally biased region" description="Low complexity" evidence="2">
    <location>
        <begin position="129"/>
        <end position="145"/>
    </location>
</feature>
<organism evidence="3 4">
    <name type="scientific">Mesobaculum littorinae</name>
    <dbReference type="NCBI Taxonomy" id="2486419"/>
    <lineage>
        <taxon>Bacteria</taxon>
        <taxon>Pseudomonadati</taxon>
        <taxon>Pseudomonadota</taxon>
        <taxon>Alphaproteobacteria</taxon>
        <taxon>Rhodobacterales</taxon>
        <taxon>Roseobacteraceae</taxon>
        <taxon>Mesobaculum</taxon>
    </lineage>
</organism>
<feature type="coiled-coil region" evidence="1">
    <location>
        <begin position="38"/>
        <end position="98"/>
    </location>
</feature>
<dbReference type="InterPro" id="IPR014162">
    <property type="entry name" value="CpoB_C"/>
</dbReference>
<keyword evidence="1" id="KW-0131">Cell cycle</keyword>
<keyword evidence="1" id="KW-0574">Periplasm</keyword>
<dbReference type="NCBIfam" id="TIGR02795">
    <property type="entry name" value="tol_pal_ybgF"/>
    <property type="match status" value="1"/>
</dbReference>
<gene>
    <name evidence="3" type="primary">ybgF</name>
    <name evidence="1" type="synonym">cpoB</name>
    <name evidence="3" type="ORF">EKE94_06180</name>
</gene>
<dbReference type="OrthoDB" id="9763909at2"/>
<dbReference type="Proteomes" id="UP000285908">
    <property type="component" value="Unassembled WGS sequence"/>
</dbReference>
<sequence length="291" mass="30470" precursor="true">MIRHLPKAALILSLGLAAVPVAPVPEAQAQTEASDETLADIRQELQVLYVEVQRLKRELSTTGAPDMNLQGTSVLDRVDRMEAELSRLTGEAEEMQYRIDRVVSDGTNKIGDLEFRLCELEEGCDIGSLGDTPTLGGDAGAAPAPTAAPAPATPPAGSGGGAELAMSEQADFDRAKEALDSGDFQGAADLFASFTTTYTGGPLTGDAHYYRGEALSKLGNTSDAARAYLESFSGAPNGPRAPRALLNLGLALDQLDQRPDACVTLGEVSNRFPQSDASVEAQTARANMGCS</sequence>
<feature type="chain" id="PRO_5019597179" description="Cell division coordinator CpoB" evidence="1">
    <location>
        <begin position="30"/>
        <end position="291"/>
    </location>
</feature>
<reference evidence="3 4" key="1">
    <citation type="submission" date="2018-11" db="EMBL/GenBank/DDBJ databases">
        <title>Mesobaculum littorinae gen. nov., sp. nov., isolated from Littorina scabra that represents a novel genus of the order Rhodobacteraceae.</title>
        <authorList>
            <person name="Li F."/>
        </authorList>
    </citation>
    <scope>NUCLEOTIDE SEQUENCE [LARGE SCALE GENOMIC DNA]</scope>
    <source>
        <strain evidence="3 4">M0103</strain>
    </source>
</reference>
<dbReference type="HAMAP" id="MF_02066">
    <property type="entry name" value="CpoB"/>
    <property type="match status" value="1"/>
</dbReference>
<dbReference type="InterPro" id="IPR011990">
    <property type="entry name" value="TPR-like_helical_dom_sf"/>
</dbReference>
<dbReference type="Pfam" id="PF13432">
    <property type="entry name" value="TPR_16"/>
    <property type="match status" value="1"/>
</dbReference>
<feature type="region of interest" description="Disordered" evidence="2">
    <location>
        <begin position="129"/>
        <end position="166"/>
    </location>
</feature>
<comment type="subcellular location">
    <subcellularLocation>
        <location evidence="1">Periplasm</location>
    </subcellularLocation>
</comment>
<accession>A0A438AID0</accession>
<keyword evidence="4" id="KW-1185">Reference proteome</keyword>
<dbReference type="InterPro" id="IPR034706">
    <property type="entry name" value="CpoB"/>
</dbReference>
<protein>
    <recommendedName>
        <fullName evidence="1">Cell division coordinator CpoB</fullName>
    </recommendedName>
</protein>
<dbReference type="GO" id="GO:0043093">
    <property type="term" value="P:FtsZ-dependent cytokinesis"/>
    <property type="evidence" value="ECO:0007669"/>
    <property type="project" value="UniProtKB-UniRule"/>
</dbReference>
<evidence type="ECO:0000256" key="2">
    <source>
        <dbReference type="SAM" id="MobiDB-lite"/>
    </source>
</evidence>
<keyword evidence="1" id="KW-0732">Signal</keyword>
<dbReference type="Gene3D" id="1.25.40.10">
    <property type="entry name" value="Tetratricopeptide repeat domain"/>
    <property type="match status" value="1"/>
</dbReference>
<name>A0A438AID0_9RHOB</name>
<dbReference type="AlphaFoldDB" id="A0A438AID0"/>
<comment type="function">
    <text evidence="1">Mediates coordination of peptidoglycan synthesis and outer membrane constriction during cell division.</text>
</comment>
<dbReference type="EMBL" id="RQXX01000002">
    <property type="protein sequence ID" value="RVV98503.1"/>
    <property type="molecule type" value="Genomic_DNA"/>
</dbReference>
<dbReference type="GO" id="GO:0030288">
    <property type="term" value="C:outer membrane-bounded periplasmic space"/>
    <property type="evidence" value="ECO:0007669"/>
    <property type="project" value="UniProtKB-UniRule"/>
</dbReference>
<feature type="signal peptide" evidence="1">
    <location>
        <begin position="1"/>
        <end position="29"/>
    </location>
</feature>
<dbReference type="Pfam" id="PF13174">
    <property type="entry name" value="TPR_6"/>
    <property type="match status" value="1"/>
</dbReference>
<keyword evidence="1" id="KW-0175">Coiled coil</keyword>
<evidence type="ECO:0000313" key="3">
    <source>
        <dbReference type="EMBL" id="RVV98503.1"/>
    </source>
</evidence>
<keyword evidence="1" id="KW-0132">Cell division</keyword>
<dbReference type="RefSeq" id="WP_127906301.1">
    <property type="nucleotide sequence ID" value="NZ_RQXX01000002.1"/>
</dbReference>
<comment type="similarity">
    <text evidence="1">Belongs to the CpoB family.</text>
</comment>
<evidence type="ECO:0000313" key="4">
    <source>
        <dbReference type="Proteomes" id="UP000285908"/>
    </source>
</evidence>
<dbReference type="InterPro" id="IPR019734">
    <property type="entry name" value="TPR_rpt"/>
</dbReference>
<dbReference type="SUPFAM" id="SSF48452">
    <property type="entry name" value="TPR-like"/>
    <property type="match status" value="1"/>
</dbReference>
<proteinExistence type="inferred from homology"/>